<accession>A0ABQ7FZZ4</accession>
<feature type="domain" description="Carbohydrate kinase PfkB" evidence="5">
    <location>
        <begin position="202"/>
        <end position="516"/>
    </location>
</feature>
<evidence type="ECO:0000313" key="6">
    <source>
        <dbReference type="EMBL" id="KAF5827922.1"/>
    </source>
</evidence>
<comment type="similarity">
    <text evidence="1">Belongs to the carbohydrate kinase PfkB family.</text>
</comment>
<organism evidence="6 7">
    <name type="scientific">Dunaliella salina</name>
    <name type="common">Green alga</name>
    <name type="synonym">Protococcus salinus</name>
    <dbReference type="NCBI Taxonomy" id="3046"/>
    <lineage>
        <taxon>Eukaryota</taxon>
        <taxon>Viridiplantae</taxon>
        <taxon>Chlorophyta</taxon>
        <taxon>core chlorophytes</taxon>
        <taxon>Chlorophyceae</taxon>
        <taxon>CS clade</taxon>
        <taxon>Chlamydomonadales</taxon>
        <taxon>Dunaliellaceae</taxon>
        <taxon>Dunaliella</taxon>
    </lineage>
</organism>
<dbReference type="Gene3D" id="3.40.1190.20">
    <property type="match status" value="1"/>
</dbReference>
<dbReference type="PANTHER" id="PTHR43320">
    <property type="entry name" value="SUGAR KINASE"/>
    <property type="match status" value="1"/>
</dbReference>
<sequence>MLLQEGILVPLEWVGCDPVQKAAPDCLWGHACGISEGEGRARAALAARGLRPACLAFSGELPSGFCLLSGTLRSLSWGCGGMGALRWLAAACKGRQGGGKGAIVARKSNIAILVKTRLTAVPILTKKTKSLTWWTWCVLPLNQSHSLKDMDVLAVAPAAIVDQVVTTHDPALAEDLFGDCQGGSKRASAEELQSLFQALQLKHVHSTSRPAGSVPNVARNLAKILAKEESGGVRLVTACGYDANGVLFLGSMKRAGVDTSQVLHRQAPTGQCVIVSCDGQRTMRTCIHPEGRLHPHDLVQEQFQKRAEVAWVFTSAYTLYTDGLLQTIVGHACQNGRCVALDLASQELVSSQRSALCALLEQGCIDVCICNEDEAVQLGQGKPVSTDPQAHQVRGSGTEQTRKEPHSLQQPCIQALSYLAQHCKVAAVVTLGSQGCLVAPGTAASPEQLQGLGTSRSDQSMCFYPSMDVEAVDCTGAGDAFSSGFIAGLCKGRTLKQSAHLGCAMGAAAVQVVGSELDAAAWHYFQANAKPAGLPK</sequence>
<evidence type="ECO:0000256" key="1">
    <source>
        <dbReference type="ARBA" id="ARBA00010688"/>
    </source>
</evidence>
<comment type="caution">
    <text evidence="6">The sequence shown here is derived from an EMBL/GenBank/DDBJ whole genome shotgun (WGS) entry which is preliminary data.</text>
</comment>
<dbReference type="CDD" id="cd01168">
    <property type="entry name" value="adenosine_kinase"/>
    <property type="match status" value="1"/>
</dbReference>
<proteinExistence type="inferred from homology"/>
<evidence type="ECO:0000259" key="5">
    <source>
        <dbReference type="Pfam" id="PF00294"/>
    </source>
</evidence>
<evidence type="ECO:0000256" key="3">
    <source>
        <dbReference type="ARBA" id="ARBA00022777"/>
    </source>
</evidence>
<dbReference type="InterPro" id="IPR052700">
    <property type="entry name" value="Carb_kinase_PfkB-like"/>
</dbReference>
<keyword evidence="3" id="KW-0418">Kinase</keyword>
<keyword evidence="2" id="KW-0808">Transferase</keyword>
<reference evidence="6" key="1">
    <citation type="submission" date="2017-08" db="EMBL/GenBank/DDBJ databases">
        <authorList>
            <person name="Polle J.E."/>
            <person name="Barry K."/>
            <person name="Cushman J."/>
            <person name="Schmutz J."/>
            <person name="Tran D."/>
            <person name="Hathwaick L.T."/>
            <person name="Yim W.C."/>
            <person name="Jenkins J."/>
            <person name="Mckie-Krisberg Z.M."/>
            <person name="Prochnik S."/>
            <person name="Lindquist E."/>
            <person name="Dockter R.B."/>
            <person name="Adam C."/>
            <person name="Molina H."/>
            <person name="Bunkerborg J."/>
            <person name="Jin E."/>
            <person name="Buchheim M."/>
            <person name="Magnuson J."/>
        </authorList>
    </citation>
    <scope>NUCLEOTIDE SEQUENCE</scope>
    <source>
        <strain evidence="6">CCAP 19/18</strain>
    </source>
</reference>
<dbReference type="InterPro" id="IPR011611">
    <property type="entry name" value="PfkB_dom"/>
</dbReference>
<dbReference type="InterPro" id="IPR029056">
    <property type="entry name" value="Ribokinase-like"/>
</dbReference>
<feature type="region of interest" description="Disordered" evidence="4">
    <location>
        <begin position="381"/>
        <end position="405"/>
    </location>
</feature>
<name>A0ABQ7FZZ4_DUNSA</name>
<gene>
    <name evidence="6" type="ORF">DUNSADRAFT_18526</name>
</gene>
<dbReference type="EMBL" id="MU070398">
    <property type="protein sequence ID" value="KAF5827922.1"/>
    <property type="molecule type" value="Genomic_DNA"/>
</dbReference>
<evidence type="ECO:0000256" key="2">
    <source>
        <dbReference type="ARBA" id="ARBA00022679"/>
    </source>
</evidence>
<evidence type="ECO:0000313" key="7">
    <source>
        <dbReference type="Proteomes" id="UP000815325"/>
    </source>
</evidence>
<dbReference type="Pfam" id="PF00294">
    <property type="entry name" value="PfkB"/>
    <property type="match status" value="1"/>
</dbReference>
<evidence type="ECO:0000256" key="4">
    <source>
        <dbReference type="SAM" id="MobiDB-lite"/>
    </source>
</evidence>
<dbReference type="PANTHER" id="PTHR43320:SF1">
    <property type="entry name" value="OS01G0105900 PROTEIN"/>
    <property type="match status" value="1"/>
</dbReference>
<protein>
    <submittedName>
        <fullName evidence="6">Ribokinase-like protein</fullName>
    </submittedName>
</protein>
<dbReference type="Proteomes" id="UP000815325">
    <property type="component" value="Unassembled WGS sequence"/>
</dbReference>
<keyword evidence="7" id="KW-1185">Reference proteome</keyword>
<dbReference type="SUPFAM" id="SSF53613">
    <property type="entry name" value="Ribokinase-like"/>
    <property type="match status" value="1"/>
</dbReference>